<protein>
    <submittedName>
        <fullName evidence="2">Uncharacterized protein</fullName>
    </submittedName>
</protein>
<feature type="region of interest" description="Disordered" evidence="1">
    <location>
        <begin position="24"/>
        <end position="108"/>
    </location>
</feature>
<name>A0ABQ5QHW5_9BACT</name>
<accession>A0ABQ5QHW5</accession>
<evidence type="ECO:0000313" key="2">
    <source>
        <dbReference type="EMBL" id="GLH74131.1"/>
    </source>
</evidence>
<proteinExistence type="predicted"/>
<gene>
    <name evidence="2" type="ORF">GETHLI_26330</name>
</gene>
<organism evidence="2 3">
    <name type="scientific">Geothrix limicola</name>
    <dbReference type="NCBI Taxonomy" id="2927978"/>
    <lineage>
        <taxon>Bacteria</taxon>
        <taxon>Pseudomonadati</taxon>
        <taxon>Acidobacteriota</taxon>
        <taxon>Holophagae</taxon>
        <taxon>Holophagales</taxon>
        <taxon>Holophagaceae</taxon>
        <taxon>Geothrix</taxon>
    </lineage>
</organism>
<feature type="region of interest" description="Disordered" evidence="1">
    <location>
        <begin position="154"/>
        <end position="231"/>
    </location>
</feature>
<reference evidence="2 3" key="1">
    <citation type="journal article" date="2023" name="Antonie Van Leeuwenhoek">
        <title>Mesoterricola silvestris gen. nov., sp. nov., Mesoterricola sediminis sp. nov., Geothrix oryzae sp. nov., Geothrix edaphica sp. nov., Geothrix rubra sp. nov., and Geothrix limicola sp. nov., six novel members of Acidobacteriota isolated from soils.</title>
        <authorList>
            <person name="Itoh H."/>
            <person name="Sugisawa Y."/>
            <person name="Mise K."/>
            <person name="Xu Z."/>
            <person name="Kuniyasu M."/>
            <person name="Ushijima N."/>
            <person name="Kawano K."/>
            <person name="Kobayashi E."/>
            <person name="Shiratori Y."/>
            <person name="Masuda Y."/>
            <person name="Senoo K."/>
        </authorList>
    </citation>
    <scope>NUCLEOTIDE SEQUENCE [LARGE SCALE GENOMIC DNA]</scope>
    <source>
        <strain evidence="2 3">Red804</strain>
    </source>
</reference>
<evidence type="ECO:0000256" key="1">
    <source>
        <dbReference type="SAM" id="MobiDB-lite"/>
    </source>
</evidence>
<keyword evidence="3" id="KW-1185">Reference proteome</keyword>
<dbReference type="EMBL" id="BSDE01000005">
    <property type="protein sequence ID" value="GLH74131.1"/>
    <property type="molecule type" value="Genomic_DNA"/>
</dbReference>
<dbReference type="Proteomes" id="UP001165069">
    <property type="component" value="Unassembled WGS sequence"/>
</dbReference>
<dbReference type="RefSeq" id="WP_285576071.1">
    <property type="nucleotide sequence ID" value="NZ_BSDE01000005.1"/>
</dbReference>
<comment type="caution">
    <text evidence="2">The sequence shown here is derived from an EMBL/GenBank/DDBJ whole genome shotgun (WGS) entry which is preliminary data.</text>
</comment>
<evidence type="ECO:0000313" key="3">
    <source>
        <dbReference type="Proteomes" id="UP001165069"/>
    </source>
</evidence>
<sequence length="231" mass="24865">MTPFLERLAARSLGAMPVLQPRRASRFEATDTSGAPEVVAETESSSPVRAAEAPAPSQVFVPATATSRAPEAAGPPPPRREPSQDLGTPAKPALTHEVFTPEIERPREKAPLLAAPEPVFRLHEVQVPASPASLPPSPLLPFSQAREAQPLLAASPHHPAFAEPLPAQRREPKAALPPPSPERREDIHISIGRIEIRALPTKAPQAPRRTAESPASTLDAYLQQRSHRRTP</sequence>